<keyword evidence="2" id="KW-1185">Reference proteome</keyword>
<name>A0A3D9AZC8_9FLAO</name>
<accession>A0A3D9AZC8</accession>
<reference evidence="1 2" key="1">
    <citation type="submission" date="2018-06" db="EMBL/GenBank/DDBJ databases">
        <title>Novel Chryseobacterium species.</title>
        <authorList>
            <person name="Newman J."/>
            <person name="Hugo C."/>
            <person name="Oosthuizen L."/>
            <person name="Charimba G."/>
        </authorList>
    </citation>
    <scope>NUCLEOTIDE SEQUENCE [LARGE SCALE GENOMIC DNA]</scope>
    <source>
        <strain evidence="1 2">7_F195</strain>
    </source>
</reference>
<evidence type="ECO:0000313" key="1">
    <source>
        <dbReference type="EMBL" id="REC46306.1"/>
    </source>
</evidence>
<evidence type="ECO:0000313" key="2">
    <source>
        <dbReference type="Proteomes" id="UP000256257"/>
    </source>
</evidence>
<dbReference type="EMBL" id="QNVV01000014">
    <property type="protein sequence ID" value="REC46306.1"/>
    <property type="molecule type" value="Genomic_DNA"/>
</dbReference>
<proteinExistence type="predicted"/>
<gene>
    <name evidence="1" type="ORF">DRF67_15065</name>
</gene>
<comment type="caution">
    <text evidence="1">The sequence shown here is derived from an EMBL/GenBank/DDBJ whole genome shotgun (WGS) entry which is preliminary data.</text>
</comment>
<dbReference type="Proteomes" id="UP000256257">
    <property type="component" value="Unassembled WGS sequence"/>
</dbReference>
<dbReference type="AlphaFoldDB" id="A0A3D9AZC8"/>
<protein>
    <submittedName>
        <fullName evidence="1">Uncharacterized protein</fullName>
    </submittedName>
</protein>
<sequence>MRRNEIRQAKIVKNGKTEMKSPFLFLLNTRVSPGIPADVSGGAAEPTWARHIHVTDDNLSNSTLNFL</sequence>
<organism evidence="1 2">
    <name type="scientific">Chryseobacterium pennipullorum</name>
    <dbReference type="NCBI Taxonomy" id="2258963"/>
    <lineage>
        <taxon>Bacteria</taxon>
        <taxon>Pseudomonadati</taxon>
        <taxon>Bacteroidota</taxon>
        <taxon>Flavobacteriia</taxon>
        <taxon>Flavobacteriales</taxon>
        <taxon>Weeksellaceae</taxon>
        <taxon>Chryseobacterium group</taxon>
        <taxon>Chryseobacterium</taxon>
    </lineage>
</organism>